<evidence type="ECO:0000313" key="3">
    <source>
        <dbReference type="Proteomes" id="UP000766486"/>
    </source>
</evidence>
<keyword evidence="3" id="KW-1185">Reference proteome</keyword>
<gene>
    <name evidence="2" type="ORF">CLO192961_LOCUS462872</name>
</gene>
<reference evidence="2 3" key="1">
    <citation type="submission" date="2019-06" db="EMBL/GenBank/DDBJ databases">
        <authorList>
            <person name="Broberg M."/>
        </authorList>
    </citation>
    <scope>NUCLEOTIDE SEQUENCE [LARGE SCALE GENOMIC DNA]</scope>
</reference>
<name>A0ABY6V3S7_BIOOC</name>
<sequence>MAETENNTQDQPANPDAWLRHYPYDDFFTNCPYPATREESDEIDIDLIESRVQQLMADCDVSKGFCSRCRYLLNHWPDLDSRTDWEYAVGQTYSTEEIEASSRSGCNMCSFLWSRLLLSNRLYNFRRVEARLAALDRPNRCSLSIQNWGKSSKSQLIWLNLPGVQDTHCNNTSANVVQFQSNRLQITSKCWEEPLDPIELAKSWISQCRDSHQDCRPVWKREGPRRLIGIADDTVRLVESDSWDEIPEYATLSYSWGRVPFTKLTRETFSSFLQEIPLESLPQTFQDAIRLARALGLSFIWIDALCIIQDSEGHTDWLTESGRMNLIYGGSQVTFSASSAQDAFQGFFPTTTPKYHGGFVTRLQTSKQGRVHNFYSSRVYQESTKETHLGGRGWALQEKLLSRRTLHIGDHGVFWECQSTMKSQFIPERFAGLTAQHRLVRPENKEWDWREILNIYSETSLTLESDRLPALSGIAARQNAITGDRYLAGIWKNDIVAMLTWVCSAPLATRPTWRAPTWSWASIEGASITTYTNAGEDMKPLARLVDAWTKAVSDSPFGAVSDGQITLACASLIRAKLDRTGIEGYCYPKCEVRPELLGSKEQPHLIFDGFESLTFSVSLDCLDEEMQGKQEDVIVLPLFGGFSGSAMGASEHAKRDEPKSGIEAAAAPGAGVDGLRLLDLEAATSDMEGEFFYDSDGDCFQREKVIEGIVLRVTPGFPGHYTRLGQFSFNNSPGYFGARNFYDEMSSIIRAQGAAAVRSRCIRADAHPMQKYVIKIK</sequence>
<protein>
    <recommendedName>
        <fullName evidence="1">Heterokaryon incompatibility domain-containing protein</fullName>
    </recommendedName>
</protein>
<dbReference type="EMBL" id="CABFNS010000936">
    <property type="protein sequence ID" value="VUC37104.1"/>
    <property type="molecule type" value="Genomic_DNA"/>
</dbReference>
<evidence type="ECO:0000313" key="2">
    <source>
        <dbReference type="EMBL" id="VUC37104.1"/>
    </source>
</evidence>
<dbReference type="InterPro" id="IPR010730">
    <property type="entry name" value="HET"/>
</dbReference>
<proteinExistence type="predicted"/>
<dbReference type="PANTHER" id="PTHR33112:SF8">
    <property type="entry name" value="HETEROKARYON INCOMPATIBILITY DOMAIN-CONTAINING PROTEIN"/>
    <property type="match status" value="1"/>
</dbReference>
<accession>A0ABY6V3S7</accession>
<organism evidence="2 3">
    <name type="scientific">Bionectria ochroleuca</name>
    <name type="common">Gliocladium roseum</name>
    <dbReference type="NCBI Taxonomy" id="29856"/>
    <lineage>
        <taxon>Eukaryota</taxon>
        <taxon>Fungi</taxon>
        <taxon>Dikarya</taxon>
        <taxon>Ascomycota</taxon>
        <taxon>Pezizomycotina</taxon>
        <taxon>Sordariomycetes</taxon>
        <taxon>Hypocreomycetidae</taxon>
        <taxon>Hypocreales</taxon>
        <taxon>Bionectriaceae</taxon>
        <taxon>Clonostachys</taxon>
    </lineage>
</organism>
<dbReference type="Pfam" id="PF06985">
    <property type="entry name" value="HET"/>
    <property type="match status" value="1"/>
</dbReference>
<feature type="domain" description="Heterokaryon incompatibility" evidence="1">
    <location>
        <begin position="249"/>
        <end position="398"/>
    </location>
</feature>
<dbReference type="PANTHER" id="PTHR33112">
    <property type="entry name" value="DOMAIN PROTEIN, PUTATIVE-RELATED"/>
    <property type="match status" value="1"/>
</dbReference>
<comment type="caution">
    <text evidence="2">The sequence shown here is derived from an EMBL/GenBank/DDBJ whole genome shotgun (WGS) entry which is preliminary data.</text>
</comment>
<evidence type="ECO:0000259" key="1">
    <source>
        <dbReference type="Pfam" id="PF06985"/>
    </source>
</evidence>
<dbReference type="Proteomes" id="UP000766486">
    <property type="component" value="Unassembled WGS sequence"/>
</dbReference>